<dbReference type="RefSeq" id="WP_077588434.1">
    <property type="nucleotide sequence ID" value="NZ_CP019640.1"/>
</dbReference>
<dbReference type="AlphaFoldDB" id="A0A1Q2KWI1"/>
<evidence type="ECO:0000256" key="11">
    <source>
        <dbReference type="HAMAP-Rule" id="MF_01145"/>
    </source>
</evidence>
<dbReference type="OrthoDB" id="14196at2"/>
<keyword evidence="10 11" id="KW-0449">Lipoprotein</keyword>
<evidence type="ECO:0000313" key="15">
    <source>
        <dbReference type="Proteomes" id="UP000188184"/>
    </source>
</evidence>
<dbReference type="InterPro" id="IPR023059">
    <property type="entry name" value="Foldase_PrsA"/>
</dbReference>
<protein>
    <recommendedName>
        <fullName evidence="11">Foldase protein PrsA</fullName>
        <ecNumber evidence="11">5.2.1.8</ecNumber>
    </recommendedName>
</protein>
<comment type="function">
    <text evidence="11">Plays a major role in protein secretion by helping the post-translocational extracellular folding of several secreted proteins.</text>
</comment>
<dbReference type="KEGG" id="pmar:B0X71_05195"/>
<feature type="signal peptide" evidence="12">
    <location>
        <begin position="1"/>
        <end position="18"/>
    </location>
</feature>
<dbReference type="GO" id="GO:0006457">
    <property type="term" value="P:protein folding"/>
    <property type="evidence" value="ECO:0007669"/>
    <property type="project" value="UniProtKB-UniRule"/>
</dbReference>
<evidence type="ECO:0000256" key="7">
    <source>
        <dbReference type="ARBA" id="ARBA00023136"/>
    </source>
</evidence>
<evidence type="ECO:0000256" key="2">
    <source>
        <dbReference type="ARBA" id="ARBA00004193"/>
    </source>
</evidence>
<evidence type="ECO:0000256" key="5">
    <source>
        <dbReference type="ARBA" id="ARBA00022729"/>
    </source>
</evidence>
<keyword evidence="15" id="KW-1185">Reference proteome</keyword>
<organism evidence="14 15">
    <name type="scientific">Planococcus lenghuensis</name>
    <dbReference type="NCBI Taxonomy" id="2213202"/>
    <lineage>
        <taxon>Bacteria</taxon>
        <taxon>Bacillati</taxon>
        <taxon>Bacillota</taxon>
        <taxon>Bacilli</taxon>
        <taxon>Bacillales</taxon>
        <taxon>Caryophanaceae</taxon>
        <taxon>Planococcus</taxon>
    </lineage>
</organism>
<dbReference type="InterPro" id="IPR046357">
    <property type="entry name" value="PPIase_dom_sf"/>
</dbReference>
<gene>
    <name evidence="11" type="primary">prsA</name>
    <name evidence="14" type="ORF">B0X71_05195</name>
</gene>
<name>A0A1Q2KWI1_9BACL</name>
<proteinExistence type="inferred from homology"/>
<evidence type="ECO:0000256" key="1">
    <source>
        <dbReference type="ARBA" id="ARBA00000971"/>
    </source>
</evidence>
<keyword evidence="4 11" id="KW-1003">Cell membrane</keyword>
<keyword evidence="5 11" id="KW-0732">Signal</keyword>
<dbReference type="InterPro" id="IPR023058">
    <property type="entry name" value="PPIase_PpiC_CS"/>
</dbReference>
<dbReference type="Gene3D" id="3.10.50.40">
    <property type="match status" value="1"/>
</dbReference>
<dbReference type="HAMAP" id="MF_01145">
    <property type="entry name" value="Foldase_PrsA"/>
    <property type="match status" value="1"/>
</dbReference>
<dbReference type="PANTHER" id="PTHR47245">
    <property type="entry name" value="PEPTIDYLPROLYL ISOMERASE"/>
    <property type="match status" value="1"/>
</dbReference>
<keyword evidence="6 11" id="KW-0697">Rotamase</keyword>
<dbReference type="Proteomes" id="UP000188184">
    <property type="component" value="Chromosome"/>
</dbReference>
<dbReference type="GO" id="GO:0003755">
    <property type="term" value="F:peptidyl-prolyl cis-trans isomerase activity"/>
    <property type="evidence" value="ECO:0007669"/>
    <property type="project" value="UniProtKB-UniRule"/>
</dbReference>
<evidence type="ECO:0000313" key="14">
    <source>
        <dbReference type="EMBL" id="AQQ52550.1"/>
    </source>
</evidence>
<feature type="chain" id="PRO_5038676799" description="Foldase protein PrsA" evidence="12">
    <location>
        <begin position="19"/>
        <end position="305"/>
    </location>
</feature>
<dbReference type="SUPFAM" id="SSF54534">
    <property type="entry name" value="FKBP-like"/>
    <property type="match status" value="1"/>
</dbReference>
<sequence>MKKTVLTLSLAASVLTLAACSEEAADSEVIVTSDVGDITKEELYEEMKESIGAQALQVMMIENVLSEAYEVTDEQVEERYNTELEQMGEEGFQQYLASNGYTEETYKDFIRLNLLQEAALTEGVEISEEDVQTQYERTTTELNARHILVEDEETANEVIERLEAGEDFAELAAEFSTDPGSAENGGELGWFGTGAMVPAFEDAAYALEVGEVSEPVQSDYGFHIIEVLETRELEDIEPLEDVAEDIRTQLALEQADQSALLTRISEMLQEANVEIQDEDLEGALDQFLTAPAVEEPAEEDTEATE</sequence>
<comment type="subcellular location">
    <subcellularLocation>
        <location evidence="2 11">Cell membrane</location>
        <topology evidence="2 11">Lipid-anchor</topology>
    </subcellularLocation>
</comment>
<evidence type="ECO:0000259" key="13">
    <source>
        <dbReference type="PROSITE" id="PS50198"/>
    </source>
</evidence>
<reference evidence="14 15" key="1">
    <citation type="submission" date="2017-02" db="EMBL/GenBank/DDBJ databases">
        <title>The complete genomic sequence of a novel cold adapted crude oil-degrading bacterium Planococcus qaidamina Y42.</title>
        <authorList>
            <person name="Yang R."/>
        </authorList>
    </citation>
    <scope>NUCLEOTIDE SEQUENCE [LARGE SCALE GENOMIC DNA]</scope>
    <source>
        <strain evidence="14 15">Y42</strain>
    </source>
</reference>
<dbReference type="PROSITE" id="PS50198">
    <property type="entry name" value="PPIC_PPIASE_2"/>
    <property type="match status" value="1"/>
</dbReference>
<dbReference type="PANTHER" id="PTHR47245:SF1">
    <property type="entry name" value="FOLDASE PROTEIN PRSA"/>
    <property type="match status" value="1"/>
</dbReference>
<dbReference type="InterPro" id="IPR000297">
    <property type="entry name" value="PPIase_PpiC"/>
</dbReference>
<feature type="domain" description="PpiC" evidence="13">
    <location>
        <begin position="139"/>
        <end position="229"/>
    </location>
</feature>
<dbReference type="PROSITE" id="PS51257">
    <property type="entry name" value="PROKAR_LIPOPROTEIN"/>
    <property type="match status" value="1"/>
</dbReference>
<accession>A0A1Q2KWI1</accession>
<dbReference type="InterPro" id="IPR027304">
    <property type="entry name" value="Trigger_fact/SurA_dom_sf"/>
</dbReference>
<evidence type="ECO:0000256" key="8">
    <source>
        <dbReference type="ARBA" id="ARBA00023139"/>
    </source>
</evidence>
<keyword evidence="9 11" id="KW-0413">Isomerase</keyword>
<evidence type="ECO:0000256" key="9">
    <source>
        <dbReference type="ARBA" id="ARBA00023235"/>
    </source>
</evidence>
<comment type="catalytic activity">
    <reaction evidence="1 11">
        <text>[protein]-peptidylproline (omega=180) = [protein]-peptidylproline (omega=0)</text>
        <dbReference type="Rhea" id="RHEA:16237"/>
        <dbReference type="Rhea" id="RHEA-COMP:10747"/>
        <dbReference type="Rhea" id="RHEA-COMP:10748"/>
        <dbReference type="ChEBI" id="CHEBI:83833"/>
        <dbReference type="ChEBI" id="CHEBI:83834"/>
        <dbReference type="EC" id="5.2.1.8"/>
    </reaction>
</comment>
<dbReference type="GO" id="GO:0005886">
    <property type="term" value="C:plasma membrane"/>
    <property type="evidence" value="ECO:0007669"/>
    <property type="project" value="UniProtKB-SubCell"/>
</dbReference>
<evidence type="ECO:0000256" key="10">
    <source>
        <dbReference type="ARBA" id="ARBA00023288"/>
    </source>
</evidence>
<keyword evidence="8 11" id="KW-0564">Palmitate</keyword>
<evidence type="ECO:0000256" key="3">
    <source>
        <dbReference type="ARBA" id="ARBA00006071"/>
    </source>
</evidence>
<evidence type="ECO:0000256" key="12">
    <source>
        <dbReference type="SAM" id="SignalP"/>
    </source>
</evidence>
<dbReference type="EMBL" id="CP019640">
    <property type="protein sequence ID" value="AQQ52550.1"/>
    <property type="molecule type" value="Genomic_DNA"/>
</dbReference>
<evidence type="ECO:0000256" key="6">
    <source>
        <dbReference type="ARBA" id="ARBA00023110"/>
    </source>
</evidence>
<dbReference type="InterPro" id="IPR050245">
    <property type="entry name" value="PrsA_foldase"/>
</dbReference>
<dbReference type="PROSITE" id="PS01096">
    <property type="entry name" value="PPIC_PPIASE_1"/>
    <property type="match status" value="1"/>
</dbReference>
<dbReference type="EC" id="5.2.1.8" evidence="11"/>
<dbReference type="Pfam" id="PF13616">
    <property type="entry name" value="Rotamase_3"/>
    <property type="match status" value="1"/>
</dbReference>
<comment type="similarity">
    <text evidence="3 11">Belongs to the PrsA family.</text>
</comment>
<evidence type="ECO:0000256" key="4">
    <source>
        <dbReference type="ARBA" id="ARBA00022475"/>
    </source>
</evidence>
<keyword evidence="7 11" id="KW-0472">Membrane</keyword>
<dbReference type="SUPFAM" id="SSF109998">
    <property type="entry name" value="Triger factor/SurA peptide-binding domain-like"/>
    <property type="match status" value="1"/>
</dbReference>